<dbReference type="InterPro" id="IPR002159">
    <property type="entry name" value="CD36_fam"/>
</dbReference>
<dbReference type="OrthoDB" id="18585at2759"/>
<comment type="similarity">
    <text evidence="2">Belongs to the CD36 family.</text>
</comment>
<dbReference type="PRINTS" id="PR01609">
    <property type="entry name" value="CD36FAMILY"/>
</dbReference>
<evidence type="ECO:0000313" key="8">
    <source>
        <dbReference type="EMBL" id="CAG9530619.1"/>
    </source>
</evidence>
<organism evidence="8 9">
    <name type="scientific">Cercopithifilaria johnstoni</name>
    <dbReference type="NCBI Taxonomy" id="2874296"/>
    <lineage>
        <taxon>Eukaryota</taxon>
        <taxon>Metazoa</taxon>
        <taxon>Ecdysozoa</taxon>
        <taxon>Nematoda</taxon>
        <taxon>Chromadorea</taxon>
        <taxon>Rhabditida</taxon>
        <taxon>Spirurina</taxon>
        <taxon>Spiruromorpha</taxon>
        <taxon>Filarioidea</taxon>
        <taxon>Onchocercidae</taxon>
        <taxon>Cercopithifilaria</taxon>
    </lineage>
</organism>
<name>A0A8J2MIG6_9BILA</name>
<comment type="subcellular location">
    <subcellularLocation>
        <location evidence="1">Membrane</location>
    </subcellularLocation>
</comment>
<dbReference type="Proteomes" id="UP000746747">
    <property type="component" value="Unassembled WGS sequence"/>
</dbReference>
<evidence type="ECO:0000256" key="6">
    <source>
        <dbReference type="ARBA" id="ARBA00023180"/>
    </source>
</evidence>
<dbReference type="AlphaFoldDB" id="A0A8J2MIG6"/>
<keyword evidence="6" id="KW-0325">Glycoprotein</keyword>
<evidence type="ECO:0000313" key="9">
    <source>
        <dbReference type="Proteomes" id="UP000746747"/>
    </source>
</evidence>
<dbReference type="GO" id="GO:0005044">
    <property type="term" value="F:scavenger receptor activity"/>
    <property type="evidence" value="ECO:0007669"/>
    <property type="project" value="TreeGrafter"/>
</dbReference>
<protein>
    <submittedName>
        <fullName evidence="8">Uncharacterized protein</fullName>
    </submittedName>
</protein>
<gene>
    <name evidence="8" type="ORF">CJOHNSTONI_LOCUS1100</name>
</gene>
<evidence type="ECO:0000256" key="1">
    <source>
        <dbReference type="ARBA" id="ARBA00004370"/>
    </source>
</evidence>
<keyword evidence="9" id="KW-1185">Reference proteome</keyword>
<accession>A0A8J2MIG6</accession>
<dbReference type="GO" id="GO:0005737">
    <property type="term" value="C:cytoplasm"/>
    <property type="evidence" value="ECO:0007669"/>
    <property type="project" value="TreeGrafter"/>
</dbReference>
<dbReference type="GO" id="GO:0016020">
    <property type="term" value="C:membrane"/>
    <property type="evidence" value="ECO:0007669"/>
    <property type="project" value="UniProtKB-SubCell"/>
</dbReference>
<evidence type="ECO:0000256" key="5">
    <source>
        <dbReference type="ARBA" id="ARBA00023136"/>
    </source>
</evidence>
<keyword evidence="4 7" id="KW-1133">Transmembrane helix</keyword>
<comment type="caution">
    <text evidence="8">The sequence shown here is derived from an EMBL/GenBank/DDBJ whole genome shotgun (WGS) entry which is preliminary data.</text>
</comment>
<evidence type="ECO:0000256" key="3">
    <source>
        <dbReference type="ARBA" id="ARBA00022692"/>
    </source>
</evidence>
<reference evidence="8" key="1">
    <citation type="submission" date="2021-09" db="EMBL/GenBank/DDBJ databases">
        <authorList>
            <consortium name="Pathogen Informatics"/>
        </authorList>
    </citation>
    <scope>NUCLEOTIDE SEQUENCE</scope>
</reference>
<evidence type="ECO:0000256" key="4">
    <source>
        <dbReference type="ARBA" id="ARBA00022989"/>
    </source>
</evidence>
<keyword evidence="5 7" id="KW-0472">Membrane</keyword>
<keyword evidence="3 7" id="KW-0812">Transmembrane</keyword>
<dbReference type="EMBL" id="CAKAEH010000322">
    <property type="protein sequence ID" value="CAG9530619.1"/>
    <property type="molecule type" value="Genomic_DNA"/>
</dbReference>
<evidence type="ECO:0000256" key="2">
    <source>
        <dbReference type="ARBA" id="ARBA00010532"/>
    </source>
</evidence>
<dbReference type="Pfam" id="PF01130">
    <property type="entry name" value="CD36"/>
    <property type="match status" value="1"/>
</dbReference>
<proteinExistence type="inferred from homology"/>
<feature type="transmembrane region" description="Helical" evidence="7">
    <location>
        <begin position="20"/>
        <end position="39"/>
    </location>
</feature>
<sequence length="517" mass="58842">MTAEGNKCKLKNLHCRIIQITLFIAGIILILFGISMIFLTPNLINTKIHQQKNIAQNNELYHYWKNPDYKINSEIFVYSVKNPQQVLNGNKPEVIKIGPYAYKVNLGKNIVGFGDGSIKYQNVHNFIFDMNASCAECSLNREIWIPNIVFQKFVEIASNPMTTIAQVALTSQRPFLKVSVDDILFNGYEDPYLANICQIPLMDIICKSILKIPNRIGFLMNRNGAQKVIEISTGSDDGSIAAGEVLKWDGLKLLPEDWWNSKQAREINGTDGELYKPLIKKTDTIYVFAPDLCRTIHLTFAEEMEYNDIPAYRFTVKEDLLDPAVPSNEGFCHNDRKTFFSEDEECLPKGLLDLSHCYNGTPPILFSFPNFLYADKRVKESVIGLSESTVQHDSIIIEIEPQTGTLLRSYIRSQINIAMWKGRGILYSADLLRMQNTIIPLLAEYQVVKIGDNSLALLRKMLLLIKEAVVFLCFIPIFVGILLVIIAVFIELFLKTKLKNKQMGEKKWNKVTVRVQP</sequence>
<dbReference type="PANTHER" id="PTHR11923">
    <property type="entry name" value="SCAVENGER RECEPTOR CLASS B TYPE-1 SR-B1"/>
    <property type="match status" value="1"/>
</dbReference>
<evidence type="ECO:0000256" key="7">
    <source>
        <dbReference type="SAM" id="Phobius"/>
    </source>
</evidence>
<feature type="transmembrane region" description="Helical" evidence="7">
    <location>
        <begin position="468"/>
        <end position="494"/>
    </location>
</feature>
<dbReference type="PANTHER" id="PTHR11923:SF103">
    <property type="entry name" value="SCAVENGER RECEPTOR (CD36 FAMILY) RELATED"/>
    <property type="match status" value="1"/>
</dbReference>